<name>A0AAV5NWE5_9VIBR</name>
<protein>
    <recommendedName>
        <fullName evidence="6">LPS-assembly lipoprotein LptE</fullName>
    </recommendedName>
</protein>
<sequence length="205" mass="23011">MKRVSFSRTLRASIVLVLTTVLSACGFHFRDTYFLPEELSEISFTSFDSYGSLTRYVRAELDLNGVDAVAPREDIPNLHLTSESNGERTLSLYQNSRAAEYELTYAASYRVTVPGVGSQSFTTTVNRSFLDNPLTALAKSTEKEMIIDEMRKQAARQILRQMARLKAQLDKSQNDINSENQEESMTLDLGVTQTTTTEKVSAENQ</sequence>
<comment type="function">
    <text evidence="6">Together with LptD, is involved in the assembly of lipopolysaccharide (LPS) at the surface of the outer membrane. Required for the proper assembly of LptD. Binds LPS and may serve as the LPS recognition site at the outer membrane.</text>
</comment>
<dbReference type="GO" id="GO:0009279">
    <property type="term" value="C:cell outer membrane"/>
    <property type="evidence" value="ECO:0007669"/>
    <property type="project" value="UniProtKB-SubCell"/>
</dbReference>
<evidence type="ECO:0000256" key="5">
    <source>
        <dbReference type="ARBA" id="ARBA00023288"/>
    </source>
</evidence>
<evidence type="ECO:0000256" key="6">
    <source>
        <dbReference type="HAMAP-Rule" id="MF_01186"/>
    </source>
</evidence>
<evidence type="ECO:0000256" key="4">
    <source>
        <dbReference type="ARBA" id="ARBA00023237"/>
    </source>
</evidence>
<dbReference type="Pfam" id="PF04390">
    <property type="entry name" value="LptE"/>
    <property type="match status" value="1"/>
</dbReference>
<dbReference type="RefSeq" id="WP_224056032.1">
    <property type="nucleotide sequence ID" value="NZ_AP025144.1"/>
</dbReference>
<comment type="subcellular location">
    <subcellularLocation>
        <location evidence="6">Cell outer membrane</location>
        <topology evidence="6">Lipid-anchor</topology>
    </subcellularLocation>
</comment>
<dbReference type="PANTHER" id="PTHR38098">
    <property type="entry name" value="LPS-ASSEMBLY LIPOPROTEIN LPTE"/>
    <property type="match status" value="1"/>
</dbReference>
<dbReference type="AlphaFoldDB" id="A0AAV5NWE5"/>
<dbReference type="GO" id="GO:0015920">
    <property type="term" value="P:lipopolysaccharide transport"/>
    <property type="evidence" value="ECO:0007669"/>
    <property type="project" value="TreeGrafter"/>
</dbReference>
<reference evidence="9" key="1">
    <citation type="journal article" date="2019" name="Int. J. Syst. Evol. Microbiol.">
        <title>The Global Catalogue of Microorganisms (GCM) 10K type strain sequencing project: providing services to taxonomists for standard genome sequencing and annotation.</title>
        <authorList>
            <consortium name="The Broad Institute Genomics Platform"/>
            <consortium name="The Broad Institute Genome Sequencing Center for Infectious Disease"/>
            <person name="Wu L."/>
            <person name="Ma J."/>
        </authorList>
    </citation>
    <scope>NUCLEOTIDE SEQUENCE [LARGE SCALE GENOMIC DNA]</scope>
    <source>
        <strain evidence="9">NBRC 15640</strain>
    </source>
</reference>
<evidence type="ECO:0000256" key="7">
    <source>
        <dbReference type="SAM" id="MobiDB-lite"/>
    </source>
</evidence>
<accession>A0AAV5NWE5</accession>
<dbReference type="Proteomes" id="UP001156690">
    <property type="component" value="Unassembled WGS sequence"/>
</dbReference>
<evidence type="ECO:0000313" key="8">
    <source>
        <dbReference type="EMBL" id="GLQ74981.1"/>
    </source>
</evidence>
<keyword evidence="4 6" id="KW-0998">Cell outer membrane</keyword>
<organism evidence="8 9">
    <name type="scientific">Vibrio penaeicida</name>
    <dbReference type="NCBI Taxonomy" id="104609"/>
    <lineage>
        <taxon>Bacteria</taxon>
        <taxon>Pseudomonadati</taxon>
        <taxon>Pseudomonadota</taxon>
        <taxon>Gammaproteobacteria</taxon>
        <taxon>Vibrionales</taxon>
        <taxon>Vibrionaceae</taxon>
        <taxon>Vibrio</taxon>
    </lineage>
</organism>
<keyword evidence="9" id="KW-1185">Reference proteome</keyword>
<comment type="similarity">
    <text evidence="6">Belongs to the LptE lipoprotein family.</text>
</comment>
<dbReference type="PROSITE" id="PS51257">
    <property type="entry name" value="PROKAR_LIPOPROTEIN"/>
    <property type="match status" value="1"/>
</dbReference>
<dbReference type="GO" id="GO:0001530">
    <property type="term" value="F:lipopolysaccharide binding"/>
    <property type="evidence" value="ECO:0007669"/>
    <property type="project" value="TreeGrafter"/>
</dbReference>
<comment type="caution">
    <text evidence="8">The sequence shown here is derived from an EMBL/GenBank/DDBJ whole genome shotgun (WGS) entry which is preliminary data.</text>
</comment>
<keyword evidence="5 6" id="KW-0449">Lipoprotein</keyword>
<dbReference type="GO" id="GO:1990351">
    <property type="term" value="C:transporter complex"/>
    <property type="evidence" value="ECO:0007669"/>
    <property type="project" value="TreeGrafter"/>
</dbReference>
<dbReference type="EMBL" id="BSNX01000067">
    <property type="protein sequence ID" value="GLQ74981.1"/>
    <property type="molecule type" value="Genomic_DNA"/>
</dbReference>
<dbReference type="InterPro" id="IPR007485">
    <property type="entry name" value="LPS_assembly_LptE"/>
</dbReference>
<evidence type="ECO:0000313" key="9">
    <source>
        <dbReference type="Proteomes" id="UP001156690"/>
    </source>
</evidence>
<evidence type="ECO:0000256" key="2">
    <source>
        <dbReference type="ARBA" id="ARBA00023136"/>
    </source>
</evidence>
<dbReference type="GO" id="GO:0043165">
    <property type="term" value="P:Gram-negative-bacterium-type cell outer membrane assembly"/>
    <property type="evidence" value="ECO:0007669"/>
    <property type="project" value="UniProtKB-UniRule"/>
</dbReference>
<gene>
    <name evidence="6 8" type="primary">lptE</name>
    <name evidence="8" type="ORF">GCM10007932_43430</name>
</gene>
<proteinExistence type="inferred from homology"/>
<dbReference type="PANTHER" id="PTHR38098:SF1">
    <property type="entry name" value="LPS-ASSEMBLY LIPOPROTEIN LPTE"/>
    <property type="match status" value="1"/>
</dbReference>
<dbReference type="HAMAP" id="MF_01186">
    <property type="entry name" value="LPS_assembly_LptE"/>
    <property type="match status" value="1"/>
</dbReference>
<dbReference type="Gene3D" id="3.30.160.150">
    <property type="entry name" value="Lipoprotein like domain"/>
    <property type="match status" value="1"/>
</dbReference>
<evidence type="ECO:0000256" key="1">
    <source>
        <dbReference type="ARBA" id="ARBA00022729"/>
    </source>
</evidence>
<evidence type="ECO:0000256" key="3">
    <source>
        <dbReference type="ARBA" id="ARBA00023139"/>
    </source>
</evidence>
<keyword evidence="2 6" id="KW-0472">Membrane</keyword>
<comment type="subunit">
    <text evidence="6">Component of the lipopolysaccharide transport and assembly complex. Interacts with LptD.</text>
</comment>
<feature type="region of interest" description="Disordered" evidence="7">
    <location>
        <begin position="170"/>
        <end position="205"/>
    </location>
</feature>
<keyword evidence="3 6" id="KW-0564">Palmitate</keyword>
<keyword evidence="1 6" id="KW-0732">Signal</keyword>